<dbReference type="AlphaFoldDB" id="A0A2P4YQC3"/>
<keyword evidence="1" id="KW-0732">Signal</keyword>
<gene>
    <name evidence="2" type="ORF">PHPALM_2202</name>
</gene>
<dbReference type="EMBL" id="NCKW01000785">
    <property type="protein sequence ID" value="POM80012.1"/>
    <property type="molecule type" value="Genomic_DNA"/>
</dbReference>
<evidence type="ECO:0000313" key="2">
    <source>
        <dbReference type="EMBL" id="POM80012.1"/>
    </source>
</evidence>
<organism evidence="2 3">
    <name type="scientific">Phytophthora palmivora</name>
    <dbReference type="NCBI Taxonomy" id="4796"/>
    <lineage>
        <taxon>Eukaryota</taxon>
        <taxon>Sar</taxon>
        <taxon>Stramenopiles</taxon>
        <taxon>Oomycota</taxon>
        <taxon>Peronosporomycetes</taxon>
        <taxon>Peronosporales</taxon>
        <taxon>Peronosporaceae</taxon>
        <taxon>Phytophthora</taxon>
    </lineage>
</organism>
<evidence type="ECO:0000256" key="1">
    <source>
        <dbReference type="SAM" id="SignalP"/>
    </source>
</evidence>
<dbReference type="PANTHER" id="PTHR33714">
    <property type="entry name" value="COUNTING FACTOR-ASSOCIATED PROTEIN A-RELATED"/>
    <property type="match status" value="1"/>
</dbReference>
<keyword evidence="3" id="KW-1185">Reference proteome</keyword>
<evidence type="ECO:0000313" key="3">
    <source>
        <dbReference type="Proteomes" id="UP000237271"/>
    </source>
</evidence>
<dbReference type="OrthoDB" id="125063at2759"/>
<reference evidence="2 3" key="1">
    <citation type="journal article" date="2017" name="Genome Biol. Evol.">
        <title>Phytophthora megakarya and P. palmivora, closely related causal agents of cacao black pod rot, underwent increases in genome sizes and gene numbers by different mechanisms.</title>
        <authorList>
            <person name="Ali S.S."/>
            <person name="Shao J."/>
            <person name="Lary D.J."/>
            <person name="Kronmiller B."/>
            <person name="Shen D."/>
            <person name="Strem M.D."/>
            <person name="Amoako-Attah I."/>
            <person name="Akrofi A.Y."/>
            <person name="Begoude B.A."/>
            <person name="Ten Hoopen G.M."/>
            <person name="Coulibaly K."/>
            <person name="Kebe B.I."/>
            <person name="Melnick R.L."/>
            <person name="Guiltinan M.J."/>
            <person name="Tyler B.M."/>
            <person name="Meinhardt L.W."/>
            <person name="Bailey B.A."/>
        </authorList>
    </citation>
    <scope>NUCLEOTIDE SEQUENCE [LARGE SCALE GENOMIC DNA]</scope>
    <source>
        <strain evidence="3">sbr112.9</strain>
    </source>
</reference>
<comment type="caution">
    <text evidence="2">The sequence shown here is derived from an EMBL/GenBank/DDBJ whole genome shotgun (WGS) entry which is preliminary data.</text>
</comment>
<accession>A0A2P4YQC3</accession>
<name>A0A2P4YQC3_9STRA</name>
<sequence>MNAFVIWVFATAWINVTALKTIVVTYEDSSCSSPATSVKLTSLLTCSPQANHFEPICESGGTAFSVSDCINYRRGGWDDLGILSDVLSKSTYLTVETYVAGRCGQWDSVSNVAIYRLDENCYPNAAGTESHQLTLGHSVTITKYSDATCSNVATTTTVQEAVLGASHVGVCVDDMTGFITGTMPDLNFVANYDDDTCSNTPNRLTFTQDFACKFTTDSPCQSNGVSRFTVAGCAKDFSAKAAEVFGANSPYVIVADYPNQWCNDVEYVTVYSADGLCHANEDDGTSFKAFITAEGTATILLYSDKACMDMVSNTNVDANTLSSSL</sequence>
<feature type="non-terminal residue" evidence="2">
    <location>
        <position position="325"/>
    </location>
</feature>
<evidence type="ECO:0008006" key="4">
    <source>
        <dbReference type="Google" id="ProtNLM"/>
    </source>
</evidence>
<proteinExistence type="predicted"/>
<feature type="signal peptide" evidence="1">
    <location>
        <begin position="1"/>
        <end position="18"/>
    </location>
</feature>
<dbReference type="PANTHER" id="PTHR33714:SF3">
    <property type="entry name" value="COUNTING FACTOR-ASSOCIATED PROTEIN A-RELATED"/>
    <property type="match status" value="1"/>
</dbReference>
<feature type="chain" id="PRO_5015195161" description="TKL protein kinase" evidence="1">
    <location>
        <begin position="19"/>
        <end position="325"/>
    </location>
</feature>
<protein>
    <recommendedName>
        <fullName evidence="4">TKL protein kinase</fullName>
    </recommendedName>
</protein>
<dbReference type="Proteomes" id="UP000237271">
    <property type="component" value="Unassembled WGS sequence"/>
</dbReference>